<gene>
    <name evidence="4" type="ORF">ROZALSC1DRAFT_19743</name>
</gene>
<dbReference type="GO" id="GO:0005840">
    <property type="term" value="C:ribosome"/>
    <property type="evidence" value="ECO:0007669"/>
    <property type="project" value="UniProtKB-KW"/>
</dbReference>
<dbReference type="HAMAP" id="MF_00573">
    <property type="entry name" value="Ribosomal_eL33"/>
    <property type="match status" value="1"/>
</dbReference>
<dbReference type="Pfam" id="PF01247">
    <property type="entry name" value="Ribosomal_L35Ae"/>
    <property type="match status" value="1"/>
</dbReference>
<dbReference type="GO" id="GO:0006412">
    <property type="term" value="P:translation"/>
    <property type="evidence" value="ECO:0007669"/>
    <property type="project" value="InterPro"/>
</dbReference>
<proteinExistence type="inferred from homology"/>
<dbReference type="PANTHER" id="PTHR10902">
    <property type="entry name" value="60S RIBOSOMAL PROTEIN L35A"/>
    <property type="match status" value="1"/>
</dbReference>
<dbReference type="SUPFAM" id="SSF50447">
    <property type="entry name" value="Translation proteins"/>
    <property type="match status" value="1"/>
</dbReference>
<dbReference type="PROSITE" id="PS01105">
    <property type="entry name" value="RIBOSOMAL_L35AE"/>
    <property type="match status" value="1"/>
</dbReference>
<accession>A0A4P9YCZ0</accession>
<dbReference type="Gene3D" id="2.40.10.190">
    <property type="entry name" value="translation elongation factor selb, chain A, domain 4"/>
    <property type="match status" value="1"/>
</dbReference>
<dbReference type="InterPro" id="IPR018266">
    <property type="entry name" value="Ribosomal_eL33_CS"/>
</dbReference>
<dbReference type="GO" id="GO:0003735">
    <property type="term" value="F:structural constituent of ribosome"/>
    <property type="evidence" value="ECO:0007669"/>
    <property type="project" value="InterPro"/>
</dbReference>
<dbReference type="InterPro" id="IPR001780">
    <property type="entry name" value="Ribosomal_eL33"/>
</dbReference>
<reference evidence="5" key="1">
    <citation type="journal article" date="2018" name="Nat. Microbiol.">
        <title>Leveraging single-cell genomics to expand the fungal tree of life.</title>
        <authorList>
            <person name="Ahrendt S.R."/>
            <person name="Quandt C.A."/>
            <person name="Ciobanu D."/>
            <person name="Clum A."/>
            <person name="Salamov A."/>
            <person name="Andreopoulos B."/>
            <person name="Cheng J.F."/>
            <person name="Woyke T."/>
            <person name="Pelin A."/>
            <person name="Henrissat B."/>
            <person name="Reynolds N.K."/>
            <person name="Benny G.L."/>
            <person name="Smith M.E."/>
            <person name="James T.Y."/>
            <person name="Grigoriev I.V."/>
        </authorList>
    </citation>
    <scope>NUCLEOTIDE SEQUENCE [LARGE SCALE GENOMIC DNA]</scope>
    <source>
        <strain evidence="5">CSF55</strain>
    </source>
</reference>
<protein>
    <submittedName>
        <fullName evidence="4">60S ribosomal protein l35a</fullName>
    </submittedName>
</protein>
<evidence type="ECO:0000313" key="5">
    <source>
        <dbReference type="Proteomes" id="UP000281549"/>
    </source>
</evidence>
<evidence type="ECO:0000256" key="3">
    <source>
        <dbReference type="ARBA" id="ARBA00023274"/>
    </source>
</evidence>
<name>A0A4P9YCZ0_ROZAC</name>
<evidence type="ECO:0000256" key="1">
    <source>
        <dbReference type="ARBA" id="ARBA00009269"/>
    </source>
</evidence>
<dbReference type="AlphaFoldDB" id="A0A4P9YCZ0"/>
<sequence>MTQPIRLYCKARILGFKRGKRSTDANTTLLEIENVQTKEDTAFYLGKRVAYVYRARREKNGSHIRCIWGKITRSHGNTGAVRAQFKKNLPAKTFGASARVMMYPSSI</sequence>
<comment type="similarity">
    <text evidence="1">Belongs to the eukaryotic ribosomal protein eL33 family.</text>
</comment>
<keyword evidence="2 4" id="KW-0689">Ribosomal protein</keyword>
<dbReference type="InterPro" id="IPR009000">
    <property type="entry name" value="Transl_B-barrel_sf"/>
</dbReference>
<dbReference type="FunFam" id="2.40.10.190:FF:000001">
    <property type="entry name" value="60S ribosomal protein L35a"/>
    <property type="match status" value="1"/>
</dbReference>
<evidence type="ECO:0000313" key="4">
    <source>
        <dbReference type="EMBL" id="RKP17197.1"/>
    </source>
</evidence>
<evidence type="ECO:0000256" key="2">
    <source>
        <dbReference type="ARBA" id="ARBA00022980"/>
    </source>
</evidence>
<dbReference type="EMBL" id="ML005970">
    <property type="protein sequence ID" value="RKP17197.1"/>
    <property type="molecule type" value="Genomic_DNA"/>
</dbReference>
<dbReference type="GO" id="GO:1990904">
    <property type="term" value="C:ribonucleoprotein complex"/>
    <property type="evidence" value="ECO:0007669"/>
    <property type="project" value="UniProtKB-KW"/>
</dbReference>
<keyword evidence="3" id="KW-0687">Ribonucleoprotein</keyword>
<organism evidence="4 5">
    <name type="scientific">Rozella allomycis (strain CSF55)</name>
    <dbReference type="NCBI Taxonomy" id="988480"/>
    <lineage>
        <taxon>Eukaryota</taxon>
        <taxon>Fungi</taxon>
        <taxon>Fungi incertae sedis</taxon>
        <taxon>Cryptomycota</taxon>
        <taxon>Cryptomycota incertae sedis</taxon>
        <taxon>Rozella</taxon>
    </lineage>
</organism>
<dbReference type="Proteomes" id="UP000281549">
    <property type="component" value="Unassembled WGS sequence"/>
</dbReference>
<dbReference type="InterPro" id="IPR038661">
    <property type="entry name" value="Ribosomal_eL33_sf"/>
</dbReference>